<keyword evidence="2" id="KW-1185">Reference proteome</keyword>
<evidence type="ECO:0000313" key="1">
    <source>
        <dbReference type="EMBL" id="GKV11291.1"/>
    </source>
</evidence>
<dbReference type="Proteomes" id="UP001054252">
    <property type="component" value="Unassembled WGS sequence"/>
</dbReference>
<organism evidence="1 2">
    <name type="scientific">Rubroshorea leprosula</name>
    <dbReference type="NCBI Taxonomy" id="152421"/>
    <lineage>
        <taxon>Eukaryota</taxon>
        <taxon>Viridiplantae</taxon>
        <taxon>Streptophyta</taxon>
        <taxon>Embryophyta</taxon>
        <taxon>Tracheophyta</taxon>
        <taxon>Spermatophyta</taxon>
        <taxon>Magnoliopsida</taxon>
        <taxon>eudicotyledons</taxon>
        <taxon>Gunneridae</taxon>
        <taxon>Pentapetalae</taxon>
        <taxon>rosids</taxon>
        <taxon>malvids</taxon>
        <taxon>Malvales</taxon>
        <taxon>Dipterocarpaceae</taxon>
        <taxon>Rubroshorea</taxon>
    </lineage>
</organism>
<dbReference type="AlphaFoldDB" id="A0AAV5JK11"/>
<dbReference type="EMBL" id="BPVZ01000034">
    <property type="protein sequence ID" value="GKV11291.1"/>
    <property type="molecule type" value="Genomic_DNA"/>
</dbReference>
<gene>
    <name evidence="1" type="ORF">SLEP1_g22556</name>
</gene>
<sequence>MNYVNWINFEPCAFMGPVHKCMASATSSDLGSGA</sequence>
<comment type="caution">
    <text evidence="1">The sequence shown here is derived from an EMBL/GenBank/DDBJ whole genome shotgun (WGS) entry which is preliminary data.</text>
</comment>
<proteinExistence type="predicted"/>
<evidence type="ECO:0000313" key="2">
    <source>
        <dbReference type="Proteomes" id="UP001054252"/>
    </source>
</evidence>
<reference evidence="1 2" key="1">
    <citation type="journal article" date="2021" name="Commun. Biol.">
        <title>The genome of Shorea leprosula (Dipterocarpaceae) highlights the ecological relevance of drought in aseasonal tropical rainforests.</title>
        <authorList>
            <person name="Ng K.K.S."/>
            <person name="Kobayashi M.J."/>
            <person name="Fawcett J.A."/>
            <person name="Hatakeyama M."/>
            <person name="Paape T."/>
            <person name="Ng C.H."/>
            <person name="Ang C.C."/>
            <person name="Tnah L.H."/>
            <person name="Lee C.T."/>
            <person name="Nishiyama T."/>
            <person name="Sese J."/>
            <person name="O'Brien M.J."/>
            <person name="Copetti D."/>
            <person name="Mohd Noor M.I."/>
            <person name="Ong R.C."/>
            <person name="Putra M."/>
            <person name="Sireger I.Z."/>
            <person name="Indrioko S."/>
            <person name="Kosugi Y."/>
            <person name="Izuno A."/>
            <person name="Isagi Y."/>
            <person name="Lee S.L."/>
            <person name="Shimizu K.K."/>
        </authorList>
    </citation>
    <scope>NUCLEOTIDE SEQUENCE [LARGE SCALE GENOMIC DNA]</scope>
    <source>
        <strain evidence="1">214</strain>
    </source>
</reference>
<accession>A0AAV5JK11</accession>
<name>A0AAV5JK11_9ROSI</name>
<protein>
    <submittedName>
        <fullName evidence="1">Uncharacterized protein</fullName>
    </submittedName>
</protein>